<dbReference type="Proteomes" id="UP000177913">
    <property type="component" value="Unassembled WGS sequence"/>
</dbReference>
<reference evidence="2 3" key="1">
    <citation type="journal article" date="2016" name="Nat. Commun.">
        <title>Thousands of microbial genomes shed light on interconnected biogeochemical processes in an aquifer system.</title>
        <authorList>
            <person name="Anantharaman K."/>
            <person name="Brown C.T."/>
            <person name="Hug L.A."/>
            <person name="Sharon I."/>
            <person name="Castelle C.J."/>
            <person name="Probst A.J."/>
            <person name="Thomas B.C."/>
            <person name="Singh A."/>
            <person name="Wilkins M.J."/>
            <person name="Karaoz U."/>
            <person name="Brodie E.L."/>
            <person name="Williams K.H."/>
            <person name="Hubbard S.S."/>
            <person name="Banfield J.F."/>
        </authorList>
    </citation>
    <scope>NUCLEOTIDE SEQUENCE [LARGE SCALE GENOMIC DNA]</scope>
</reference>
<name>A0A1F7GY19_9BACT</name>
<accession>A0A1F7GY19</accession>
<evidence type="ECO:0000313" key="2">
    <source>
        <dbReference type="EMBL" id="OGK23664.1"/>
    </source>
</evidence>
<comment type="caution">
    <text evidence="2">The sequence shown here is derived from an EMBL/GenBank/DDBJ whole genome shotgun (WGS) entry which is preliminary data.</text>
</comment>
<feature type="transmembrane region" description="Helical" evidence="1">
    <location>
        <begin position="69"/>
        <end position="90"/>
    </location>
</feature>
<evidence type="ECO:0000256" key="1">
    <source>
        <dbReference type="SAM" id="Phobius"/>
    </source>
</evidence>
<dbReference type="EMBL" id="MFZO01000044">
    <property type="protein sequence ID" value="OGK23664.1"/>
    <property type="molecule type" value="Genomic_DNA"/>
</dbReference>
<organism evidence="2 3">
    <name type="scientific">Candidatus Roizmanbacteria bacterium RIFCSPHIGHO2_02_FULL_38_11</name>
    <dbReference type="NCBI Taxonomy" id="1802039"/>
    <lineage>
        <taxon>Bacteria</taxon>
        <taxon>Candidatus Roizmaniibacteriota</taxon>
    </lineage>
</organism>
<evidence type="ECO:0000313" key="3">
    <source>
        <dbReference type="Proteomes" id="UP000177913"/>
    </source>
</evidence>
<dbReference type="AlphaFoldDB" id="A0A1F7GY19"/>
<feature type="transmembrane region" description="Helical" evidence="1">
    <location>
        <begin position="24"/>
        <end position="48"/>
    </location>
</feature>
<keyword evidence="1" id="KW-1133">Transmembrane helix</keyword>
<keyword evidence="1" id="KW-0812">Transmembrane</keyword>
<sequence length="113" mass="11866">MNLAQADIFGTIAPPTGVPTDAGAFIGGAINIFIIIAGIAVLIYMLSGAFDWIISGGEKERIVKAQQKITNAVIGIFIVIFALALFNVIATQVLHIFTDTGGGWQINLPKIGP</sequence>
<keyword evidence="1" id="KW-0472">Membrane</keyword>
<proteinExistence type="predicted"/>
<gene>
    <name evidence="2" type="ORF">A3C25_00930</name>
</gene>
<protein>
    <submittedName>
        <fullName evidence="2">Uncharacterized protein</fullName>
    </submittedName>
</protein>